<keyword evidence="3" id="KW-0813">Transport</keyword>
<comment type="similarity">
    <text evidence="2">Belongs to the adaptor complexes large subunit family.</text>
</comment>
<comment type="subcellular location">
    <subcellularLocation>
        <location evidence="1">Endomembrane system</location>
    </subcellularLocation>
</comment>
<dbReference type="GO" id="GO:0006896">
    <property type="term" value="P:Golgi to vacuole transport"/>
    <property type="evidence" value="ECO:0007669"/>
    <property type="project" value="TreeGrafter"/>
</dbReference>
<evidence type="ECO:0000256" key="2">
    <source>
        <dbReference type="ARBA" id="ARBA00006613"/>
    </source>
</evidence>
<gene>
    <name evidence="8" type="ORF">BOTBODRAFT_281134</name>
</gene>
<dbReference type="EMBL" id="KL198031">
    <property type="protein sequence ID" value="KDQ15558.1"/>
    <property type="molecule type" value="Genomic_DNA"/>
</dbReference>
<dbReference type="PANTHER" id="PTHR22781:SF12">
    <property type="entry name" value="AP-3 COMPLEX SUBUNIT DELTA-1"/>
    <property type="match status" value="1"/>
</dbReference>
<evidence type="ECO:0000256" key="1">
    <source>
        <dbReference type="ARBA" id="ARBA00004308"/>
    </source>
</evidence>
<dbReference type="InterPro" id="IPR002553">
    <property type="entry name" value="Clathrin/coatomer_adapt-like_N"/>
</dbReference>
<dbReference type="FunCoup" id="A0A067MIE6">
    <property type="interactions" value="359"/>
</dbReference>
<dbReference type="InterPro" id="IPR016024">
    <property type="entry name" value="ARM-type_fold"/>
</dbReference>
<dbReference type="Pfam" id="PF01602">
    <property type="entry name" value="Adaptin_N"/>
    <property type="match status" value="1"/>
</dbReference>
<dbReference type="InParanoid" id="A0A067MIE6"/>
<keyword evidence="4" id="KW-0677">Repeat</keyword>
<evidence type="ECO:0000256" key="5">
    <source>
        <dbReference type="ARBA" id="ARBA00022927"/>
    </source>
</evidence>
<sequence length="553" mass="61474">MLGYDMSWASFHVVEVMSSSRIHLKAIGYLAASQSFDEKTDVLMLTTNTFKKVDLTSAVPAEISASVNALSHVISPDLARDLSIDLVAMLNHSRPYIRKRAVLAMYKVFVKYPEALPHSFARFREKLEDSDPGVVSATVNVLCEIARQNPENYLPLAPQLFHILTTSSNNWMLIKVIKLFGALAPFEPRLVKKLQAPITDLISTTPAVSLLYECVRTCIIGGMLQGSSGDVLAKTCVEKLATFLEDSDQNLKYIALLALVKIVPSHPHLVAVYQDVILASINDQDISIRMRSLELLTSMVTPYNLQSIVQQLLAHLVPSESATAGLPDAAQSLARATTASAQASTSTTSPSTVFGTAYRLEVSRRILDMCSRDTYENVQDFEWYLSVLVDLSYVANVDVGVEIKNQLMDVAVRVKAVRRYAVTLMTKLLSDDTLLLHANDEGNCTNVLWAAAWICGEYCRELVDPQKALDYLLQPNVSSLSPDIISVYLQSALKIFGYWAAEIADRWRDDFLDEVKRQVEVIVSSLGEFIRHSDIEVQERVRAVPINCCWICC</sequence>
<dbReference type="PANTHER" id="PTHR22781">
    <property type="entry name" value="DELTA ADAPTIN-RELATED"/>
    <property type="match status" value="1"/>
</dbReference>
<dbReference type="GO" id="GO:0030123">
    <property type="term" value="C:AP-3 adaptor complex"/>
    <property type="evidence" value="ECO:0007669"/>
    <property type="project" value="InterPro"/>
</dbReference>
<dbReference type="AlphaFoldDB" id="A0A067MIE6"/>
<evidence type="ECO:0000256" key="4">
    <source>
        <dbReference type="ARBA" id="ARBA00022737"/>
    </source>
</evidence>
<reference evidence="9" key="1">
    <citation type="journal article" date="2014" name="Proc. Natl. Acad. Sci. U.S.A.">
        <title>Extensive sampling of basidiomycete genomes demonstrates inadequacy of the white-rot/brown-rot paradigm for wood decay fungi.</title>
        <authorList>
            <person name="Riley R."/>
            <person name="Salamov A.A."/>
            <person name="Brown D.W."/>
            <person name="Nagy L.G."/>
            <person name="Floudas D."/>
            <person name="Held B.W."/>
            <person name="Levasseur A."/>
            <person name="Lombard V."/>
            <person name="Morin E."/>
            <person name="Otillar R."/>
            <person name="Lindquist E.A."/>
            <person name="Sun H."/>
            <person name="LaButti K.M."/>
            <person name="Schmutz J."/>
            <person name="Jabbour D."/>
            <person name="Luo H."/>
            <person name="Baker S.E."/>
            <person name="Pisabarro A.G."/>
            <person name="Walton J.D."/>
            <person name="Blanchette R.A."/>
            <person name="Henrissat B."/>
            <person name="Martin F."/>
            <person name="Cullen D."/>
            <person name="Hibbett D.S."/>
            <person name="Grigoriev I.V."/>
        </authorList>
    </citation>
    <scope>NUCLEOTIDE SEQUENCE [LARGE SCALE GENOMIC DNA]</scope>
    <source>
        <strain evidence="9">FD-172 SS1</strain>
    </source>
</reference>
<feature type="domain" description="Clathrin/coatomer adaptor adaptin-like N-terminal" evidence="7">
    <location>
        <begin position="1"/>
        <end position="542"/>
    </location>
</feature>
<dbReference type="Gene3D" id="1.25.10.10">
    <property type="entry name" value="Leucine-rich Repeat Variant"/>
    <property type="match status" value="1"/>
</dbReference>
<name>A0A067MIE6_BOTB1</name>
<keyword evidence="6" id="KW-0472">Membrane</keyword>
<accession>A0A067MIE6</accession>
<protein>
    <recommendedName>
        <fullName evidence="7">Clathrin/coatomer adaptor adaptin-like N-terminal domain-containing protein</fullName>
    </recommendedName>
</protein>
<dbReference type="InterPro" id="IPR011989">
    <property type="entry name" value="ARM-like"/>
</dbReference>
<keyword evidence="5" id="KW-0653">Protein transport</keyword>
<dbReference type="Proteomes" id="UP000027195">
    <property type="component" value="Unassembled WGS sequence"/>
</dbReference>
<keyword evidence="9" id="KW-1185">Reference proteome</keyword>
<dbReference type="GO" id="GO:0006623">
    <property type="term" value="P:protein targeting to vacuole"/>
    <property type="evidence" value="ECO:0007669"/>
    <property type="project" value="TreeGrafter"/>
</dbReference>
<dbReference type="GO" id="GO:0010008">
    <property type="term" value="C:endosome membrane"/>
    <property type="evidence" value="ECO:0007669"/>
    <property type="project" value="TreeGrafter"/>
</dbReference>
<evidence type="ECO:0000256" key="6">
    <source>
        <dbReference type="ARBA" id="ARBA00023136"/>
    </source>
</evidence>
<proteinExistence type="inferred from homology"/>
<organism evidence="8 9">
    <name type="scientific">Botryobasidium botryosum (strain FD-172 SS1)</name>
    <dbReference type="NCBI Taxonomy" id="930990"/>
    <lineage>
        <taxon>Eukaryota</taxon>
        <taxon>Fungi</taxon>
        <taxon>Dikarya</taxon>
        <taxon>Basidiomycota</taxon>
        <taxon>Agaricomycotina</taxon>
        <taxon>Agaricomycetes</taxon>
        <taxon>Cantharellales</taxon>
        <taxon>Botryobasidiaceae</taxon>
        <taxon>Botryobasidium</taxon>
    </lineage>
</organism>
<dbReference type="SUPFAM" id="SSF48371">
    <property type="entry name" value="ARM repeat"/>
    <property type="match status" value="1"/>
</dbReference>
<dbReference type="InterPro" id="IPR017105">
    <property type="entry name" value="AP3_complex_dsu"/>
</dbReference>
<evidence type="ECO:0000256" key="3">
    <source>
        <dbReference type="ARBA" id="ARBA00022448"/>
    </source>
</evidence>
<dbReference type="HOGENOM" id="CLU_001908_1_0_1"/>
<evidence type="ECO:0000313" key="8">
    <source>
        <dbReference type="EMBL" id="KDQ15558.1"/>
    </source>
</evidence>
<dbReference type="OrthoDB" id="10264595at2759"/>
<dbReference type="STRING" id="930990.A0A067MIE6"/>
<evidence type="ECO:0000259" key="7">
    <source>
        <dbReference type="Pfam" id="PF01602"/>
    </source>
</evidence>
<evidence type="ECO:0000313" key="9">
    <source>
        <dbReference type="Proteomes" id="UP000027195"/>
    </source>
</evidence>